<reference evidence="2 3" key="1">
    <citation type="journal article" date="2015" name="Genome Announc.">
        <title>Expanding the biotechnology potential of lactobacilli through comparative genomics of 213 strains and associated genera.</title>
        <authorList>
            <person name="Sun Z."/>
            <person name="Harris H.M."/>
            <person name="McCann A."/>
            <person name="Guo C."/>
            <person name="Argimon S."/>
            <person name="Zhang W."/>
            <person name="Yang X."/>
            <person name="Jeffery I.B."/>
            <person name="Cooney J.C."/>
            <person name="Kagawa T.F."/>
            <person name="Liu W."/>
            <person name="Song Y."/>
            <person name="Salvetti E."/>
            <person name="Wrobel A."/>
            <person name="Rasinkangas P."/>
            <person name="Parkhill J."/>
            <person name="Rea M.C."/>
            <person name="O'Sullivan O."/>
            <person name="Ritari J."/>
            <person name="Douillard F.P."/>
            <person name="Paul Ross R."/>
            <person name="Yang R."/>
            <person name="Briner A.E."/>
            <person name="Felis G.E."/>
            <person name="de Vos W.M."/>
            <person name="Barrangou R."/>
            <person name="Klaenhammer T.R."/>
            <person name="Caufield P.W."/>
            <person name="Cui Y."/>
            <person name="Zhang H."/>
            <person name="O'Toole P.W."/>
        </authorList>
    </citation>
    <scope>NUCLEOTIDE SEQUENCE [LARGE SCALE GENOMIC DNA]</scope>
    <source>
        <strain evidence="2 3">DSM 19674</strain>
    </source>
</reference>
<sequence>MKRKIWIVVFIGLLFIGLKSTNAQAKVENKNFTGEPITFYQEGLRYKLLDYKIIDDPLPTMNAQDTEGVERYIAFKIDVKNMESDDDSDDPGELVTYSDFSCLTGPNKVIAETQPLDYYDLDSWGETLVQGGKEQRLKPGEERTFKIFFVIYPGDPIKLEIGGSYQDNSSVISVEDNVSSNGVTSKVNSDDK</sequence>
<name>A0A0R1KMR0_9LACO</name>
<organism evidence="2 3">
    <name type="scientific">Companilactobacillus bobalius DSM 19674</name>
    <dbReference type="NCBI Taxonomy" id="1423788"/>
    <lineage>
        <taxon>Bacteria</taxon>
        <taxon>Bacillati</taxon>
        <taxon>Bacillota</taxon>
        <taxon>Bacilli</taxon>
        <taxon>Lactobacillales</taxon>
        <taxon>Lactobacillaceae</taxon>
        <taxon>Companilactobacillus</taxon>
        <taxon>Companilactobacillus bobalius</taxon>
    </lineage>
</organism>
<evidence type="ECO:0000313" key="2">
    <source>
        <dbReference type="EMBL" id="KRK82340.1"/>
    </source>
</evidence>
<feature type="signal peptide" evidence="1">
    <location>
        <begin position="1"/>
        <end position="25"/>
    </location>
</feature>
<proteinExistence type="predicted"/>
<evidence type="ECO:0000313" key="3">
    <source>
        <dbReference type="Proteomes" id="UP000051515"/>
    </source>
</evidence>
<dbReference type="OrthoDB" id="1859821at2"/>
<comment type="caution">
    <text evidence="2">The sequence shown here is derived from an EMBL/GenBank/DDBJ whole genome shotgun (WGS) entry which is preliminary data.</text>
</comment>
<feature type="chain" id="PRO_5006406740" description="DUF4352 domain-containing protein" evidence="1">
    <location>
        <begin position="26"/>
        <end position="192"/>
    </location>
</feature>
<dbReference type="AlphaFoldDB" id="A0A0R1KMR0"/>
<dbReference type="STRING" id="1423788.FC78_GL002345"/>
<dbReference type="Proteomes" id="UP000051515">
    <property type="component" value="Unassembled WGS sequence"/>
</dbReference>
<dbReference type="EMBL" id="AZDY01000038">
    <property type="protein sequence ID" value="KRK82340.1"/>
    <property type="molecule type" value="Genomic_DNA"/>
</dbReference>
<evidence type="ECO:0008006" key="4">
    <source>
        <dbReference type="Google" id="ProtNLM"/>
    </source>
</evidence>
<gene>
    <name evidence="2" type="ORF">FC78_GL002345</name>
</gene>
<evidence type="ECO:0000256" key="1">
    <source>
        <dbReference type="SAM" id="SignalP"/>
    </source>
</evidence>
<dbReference type="PATRIC" id="fig|1423788.3.peg.2417"/>
<protein>
    <recommendedName>
        <fullName evidence="4">DUF4352 domain-containing protein</fullName>
    </recommendedName>
</protein>
<keyword evidence="1" id="KW-0732">Signal</keyword>
<keyword evidence="3" id="KW-1185">Reference proteome</keyword>
<dbReference type="RefSeq" id="WP_056953282.1">
    <property type="nucleotide sequence ID" value="NZ_AZDY01000038.1"/>
</dbReference>
<accession>A0A0R1KMR0</accession>